<dbReference type="RefSeq" id="WP_201275838.1">
    <property type="nucleotide sequence ID" value="NZ_JACVDA010000018.1"/>
</dbReference>
<comment type="caution">
    <text evidence="2">The sequence shown here is derived from an EMBL/GenBank/DDBJ whole genome shotgun (WGS) entry which is preliminary data.</text>
</comment>
<feature type="domain" description="DUF6873" evidence="1">
    <location>
        <begin position="6"/>
        <end position="226"/>
    </location>
</feature>
<dbReference type="Pfam" id="PF21778">
    <property type="entry name" value="DUF6873"/>
    <property type="match status" value="1"/>
</dbReference>
<proteinExistence type="predicted"/>
<organism evidence="2 3">
    <name type="scientific">Parvimonas parva</name>
    <dbReference type="NCBI Taxonomy" id="2769485"/>
    <lineage>
        <taxon>Bacteria</taxon>
        <taxon>Bacillati</taxon>
        <taxon>Bacillota</taxon>
        <taxon>Tissierellia</taxon>
        <taxon>Tissierellales</taxon>
        <taxon>Peptoniphilaceae</taxon>
        <taxon>Parvimonas</taxon>
    </lineage>
</organism>
<gene>
    <name evidence="2" type="ORF">IBJ83_06510</name>
</gene>
<sequence>MLQKVLVSNKASESFFELLNSKNIEYIKSVDNEKFNKNYNDHIDISVLKIDDEIYIEDSVFEYYSEFLKEFRLKRICVSGFKNSEIVLNISKNDKYFFHNEKFTTNEIFEKLSLNRKYIKVNQGYANCSMICFKNHIITSDEGIYKTLKNEKINVEFVTTDGIILNGYKNGFIGGTCGFVSDDTLLFYGDVTKYKDYDIIKYIADEENVKIIFPKDEEFVDLGGIISLWR</sequence>
<dbReference type="Proteomes" id="UP000823123">
    <property type="component" value="Unassembled WGS sequence"/>
</dbReference>
<accession>A0ABS1CA43</accession>
<dbReference type="EMBL" id="JACVDA010000018">
    <property type="protein sequence ID" value="MBK1468966.1"/>
    <property type="molecule type" value="Genomic_DNA"/>
</dbReference>
<evidence type="ECO:0000313" key="3">
    <source>
        <dbReference type="Proteomes" id="UP000823123"/>
    </source>
</evidence>
<name>A0ABS1CA43_9FIRM</name>
<protein>
    <recommendedName>
        <fullName evidence="1">DUF6873 domain-containing protein</fullName>
    </recommendedName>
</protein>
<evidence type="ECO:0000259" key="1">
    <source>
        <dbReference type="Pfam" id="PF21778"/>
    </source>
</evidence>
<keyword evidence="3" id="KW-1185">Reference proteome</keyword>
<evidence type="ECO:0000313" key="2">
    <source>
        <dbReference type="EMBL" id="MBK1468966.1"/>
    </source>
</evidence>
<dbReference type="InterPro" id="IPR049238">
    <property type="entry name" value="DUF6873"/>
</dbReference>
<reference evidence="2 3" key="1">
    <citation type="submission" date="2020-09" db="EMBL/GenBank/DDBJ databases">
        <title>Parvimonas S3374 sp. nov.</title>
        <authorList>
            <person name="Buhl M."/>
        </authorList>
    </citation>
    <scope>NUCLEOTIDE SEQUENCE [LARGE SCALE GENOMIC DNA]</scope>
    <source>
        <strain evidence="2 3">S3374</strain>
    </source>
</reference>